<gene>
    <name evidence="1" type="ordered locus">M5M_00530</name>
</gene>
<dbReference type="AlphaFoldDB" id="K4KEJ2"/>
<organism evidence="1 2">
    <name type="scientific">Simiduia agarivorans (strain DSM 21679 / JCM 13881 / BCRC 17597 / SA1)</name>
    <dbReference type="NCBI Taxonomy" id="1117647"/>
    <lineage>
        <taxon>Bacteria</taxon>
        <taxon>Pseudomonadati</taxon>
        <taxon>Pseudomonadota</taxon>
        <taxon>Gammaproteobacteria</taxon>
        <taxon>Cellvibrionales</taxon>
        <taxon>Cellvibrionaceae</taxon>
        <taxon>Simiduia</taxon>
    </lineage>
</organism>
<dbReference type="HOGENOM" id="CLU_112793_1_1_6"/>
<dbReference type="STRING" id="1117647.M5M_00530"/>
<keyword evidence="2" id="KW-1185">Reference proteome</keyword>
<dbReference type="eggNOG" id="COG1544">
    <property type="taxonomic scope" value="Bacteria"/>
</dbReference>
<dbReference type="RefSeq" id="WP_015045514.1">
    <property type="nucleotide sequence ID" value="NC_018868.3"/>
</dbReference>
<dbReference type="InterPro" id="IPR036567">
    <property type="entry name" value="RHF-like"/>
</dbReference>
<accession>K4KEJ2</accession>
<dbReference type="OrthoDB" id="9782252at2"/>
<dbReference type="KEGG" id="saga:M5M_00530"/>
<dbReference type="Pfam" id="PF02482">
    <property type="entry name" value="Ribosomal_S30AE"/>
    <property type="match status" value="1"/>
</dbReference>
<proteinExistence type="predicted"/>
<name>K4KEJ2_SIMAS</name>
<dbReference type="SUPFAM" id="SSF69754">
    <property type="entry name" value="Ribosome binding protein Y (YfiA homologue)"/>
    <property type="match status" value="1"/>
</dbReference>
<reference evidence="1 2" key="1">
    <citation type="journal article" date="2013" name="Genome Announc.">
        <title>Complete genome sequence of Simiduia agarivorans SA1(T), a marine bacterium able to degrade a variety of polysaccharides.</title>
        <authorList>
            <person name="Lin S.Y."/>
            <person name="Shieh W.Y."/>
            <person name="Chen J.S."/>
            <person name="Tang S.L."/>
        </authorList>
    </citation>
    <scope>NUCLEOTIDE SEQUENCE [LARGE SCALE GENOMIC DNA]</scope>
    <source>
        <strain evidence="2">DSM 21679 / JCM 13881 / BCRC 17597 / SA1</strain>
    </source>
</reference>
<protein>
    <submittedName>
        <fullName evidence="1">Sigma 54 modulation protein</fullName>
    </submittedName>
</protein>
<dbReference type="InterPro" id="IPR003489">
    <property type="entry name" value="RHF/RaiA"/>
</dbReference>
<dbReference type="Proteomes" id="UP000000466">
    <property type="component" value="Chromosome"/>
</dbReference>
<dbReference type="EMBL" id="CP003746">
    <property type="protein sequence ID" value="AFU97341.1"/>
    <property type="molecule type" value="Genomic_DNA"/>
</dbReference>
<sequence length="120" mass="13348">MKSAATIVYRDLEASDALNVTINKKIQKLERLCNRASVQRVVINAPHHHQHKGSQFSASLELIQNGKATSLSHANDNVHMAVRDLFNAAERVVKEQSAKTRAKRHVGKDDLLDQDLDIAS</sequence>
<evidence type="ECO:0000313" key="2">
    <source>
        <dbReference type="Proteomes" id="UP000000466"/>
    </source>
</evidence>
<dbReference type="Gene3D" id="3.30.160.100">
    <property type="entry name" value="Ribosome hibernation promotion factor-like"/>
    <property type="match status" value="1"/>
</dbReference>
<evidence type="ECO:0000313" key="1">
    <source>
        <dbReference type="EMBL" id="AFU97341.1"/>
    </source>
</evidence>